<gene>
    <name evidence="1" type="ORF">HYALB_00008314</name>
</gene>
<comment type="caution">
    <text evidence="1">The sequence shown here is derived from an EMBL/GenBank/DDBJ whole genome shotgun (WGS) entry which is preliminary data.</text>
</comment>
<dbReference type="OrthoDB" id="10309100at2759"/>
<dbReference type="AlphaFoldDB" id="A0A9N9LGY7"/>
<evidence type="ECO:0000313" key="2">
    <source>
        <dbReference type="Proteomes" id="UP000701801"/>
    </source>
</evidence>
<sequence>MASTSATSNLGQIQWQQKSLNELHQQMEDWELAFQDTAPKHILVCEITQEEFRRRISSIPSHDDISDPHGTERDAQADLVEQYINARFDVRNKSLFEYHKQKFTESRVRRFREQMMNEYEDRLLAHLLEPDGIAEPSPLDFAMFVKSYFVERGLEEYLEKGDLEAKEIVDLHFAKASRST</sequence>
<dbReference type="EMBL" id="CAJVRM010000058">
    <property type="protein sequence ID" value="CAG8972955.1"/>
    <property type="molecule type" value="Genomic_DNA"/>
</dbReference>
<organism evidence="1 2">
    <name type="scientific">Hymenoscyphus albidus</name>
    <dbReference type="NCBI Taxonomy" id="595503"/>
    <lineage>
        <taxon>Eukaryota</taxon>
        <taxon>Fungi</taxon>
        <taxon>Dikarya</taxon>
        <taxon>Ascomycota</taxon>
        <taxon>Pezizomycotina</taxon>
        <taxon>Leotiomycetes</taxon>
        <taxon>Helotiales</taxon>
        <taxon>Helotiaceae</taxon>
        <taxon>Hymenoscyphus</taxon>
    </lineage>
</organism>
<evidence type="ECO:0000313" key="1">
    <source>
        <dbReference type="EMBL" id="CAG8972955.1"/>
    </source>
</evidence>
<name>A0A9N9LGY7_9HELO</name>
<reference evidence="1" key="1">
    <citation type="submission" date="2021-07" db="EMBL/GenBank/DDBJ databases">
        <authorList>
            <person name="Durling M."/>
        </authorList>
    </citation>
    <scope>NUCLEOTIDE SEQUENCE</scope>
</reference>
<dbReference type="Proteomes" id="UP000701801">
    <property type="component" value="Unassembled WGS sequence"/>
</dbReference>
<proteinExistence type="predicted"/>
<accession>A0A9N9LGY7</accession>
<keyword evidence="2" id="KW-1185">Reference proteome</keyword>
<protein>
    <submittedName>
        <fullName evidence="1">Uncharacterized protein</fullName>
    </submittedName>
</protein>